<dbReference type="Proteomes" id="UP000553888">
    <property type="component" value="Unassembled WGS sequence"/>
</dbReference>
<keyword evidence="1" id="KW-1133">Transmembrane helix</keyword>
<keyword evidence="1" id="KW-0812">Transmembrane</keyword>
<keyword evidence="3" id="KW-1185">Reference proteome</keyword>
<organism evidence="2 3">
    <name type="scientific">Schumannella luteola</name>
    <dbReference type="NCBI Taxonomy" id="472059"/>
    <lineage>
        <taxon>Bacteria</taxon>
        <taxon>Bacillati</taxon>
        <taxon>Actinomycetota</taxon>
        <taxon>Actinomycetes</taxon>
        <taxon>Micrococcales</taxon>
        <taxon>Microbacteriaceae</taxon>
        <taxon>Schumannella</taxon>
    </lineage>
</organism>
<feature type="transmembrane region" description="Helical" evidence="1">
    <location>
        <begin position="60"/>
        <end position="83"/>
    </location>
</feature>
<comment type="caution">
    <text evidence="2">The sequence shown here is derived from an EMBL/GenBank/DDBJ whole genome shotgun (WGS) entry which is preliminary data.</text>
</comment>
<reference evidence="2 3" key="1">
    <citation type="submission" date="2020-07" db="EMBL/GenBank/DDBJ databases">
        <title>Sequencing the genomes of 1000 actinobacteria strains.</title>
        <authorList>
            <person name="Klenk H.-P."/>
        </authorList>
    </citation>
    <scope>NUCLEOTIDE SEQUENCE [LARGE SCALE GENOMIC DNA]</scope>
    <source>
        <strain evidence="2 3">DSM 23141</strain>
    </source>
</reference>
<accession>A0A852YN11</accession>
<protein>
    <submittedName>
        <fullName evidence="2">Putative membrane protein</fullName>
    </submittedName>
</protein>
<evidence type="ECO:0000313" key="3">
    <source>
        <dbReference type="Proteomes" id="UP000553888"/>
    </source>
</evidence>
<feature type="transmembrane region" description="Helical" evidence="1">
    <location>
        <begin position="163"/>
        <end position="183"/>
    </location>
</feature>
<feature type="transmembrane region" description="Helical" evidence="1">
    <location>
        <begin position="189"/>
        <end position="209"/>
    </location>
</feature>
<dbReference type="InterPro" id="IPR009339">
    <property type="entry name" value="DUF998"/>
</dbReference>
<dbReference type="AlphaFoldDB" id="A0A852YN11"/>
<evidence type="ECO:0000313" key="2">
    <source>
        <dbReference type="EMBL" id="NYG98605.1"/>
    </source>
</evidence>
<dbReference type="EMBL" id="JACBZY010000001">
    <property type="protein sequence ID" value="NYG98605.1"/>
    <property type="molecule type" value="Genomic_DNA"/>
</dbReference>
<feature type="transmembrane region" description="Helical" evidence="1">
    <location>
        <begin position="90"/>
        <end position="110"/>
    </location>
</feature>
<dbReference type="Pfam" id="PF06197">
    <property type="entry name" value="DUF998"/>
    <property type="match status" value="1"/>
</dbReference>
<feature type="transmembrane region" description="Helical" evidence="1">
    <location>
        <begin position="18"/>
        <end position="40"/>
    </location>
</feature>
<gene>
    <name evidence="2" type="ORF">BJ979_001231</name>
</gene>
<feature type="transmembrane region" description="Helical" evidence="1">
    <location>
        <begin position="130"/>
        <end position="151"/>
    </location>
</feature>
<keyword evidence="1" id="KW-0472">Membrane</keyword>
<sequence length="240" mass="24540">MAEKNPDLDGAAAVTRSLLGWGVVAGPFYVVVGLVLALTRPGFDLTRHALSLLMLGDLGWLQRANLGLTALMVIAAAVGILRAIRSGRGLAIGALTIVYGGGLALSAVFPPDPVAGFPSGSAGGEFSLSGILHLLFGAIGFVAIAVAAFAYAGWVRALGRPRLAGFSILLGVLVLVGFVGGAALSNGPLVALGTALLWIAVLAQCAWLARAASQIYAWSPHPLRSKRAEQGRPEQGRAAE</sequence>
<proteinExistence type="predicted"/>
<name>A0A852YN11_9MICO</name>
<dbReference type="RefSeq" id="WP_179566205.1">
    <property type="nucleotide sequence ID" value="NZ_JACBZY010000001.1"/>
</dbReference>
<evidence type="ECO:0000256" key="1">
    <source>
        <dbReference type="SAM" id="Phobius"/>
    </source>
</evidence>